<feature type="compositionally biased region" description="Pro residues" evidence="1">
    <location>
        <begin position="150"/>
        <end position="166"/>
    </location>
</feature>
<feature type="transmembrane region" description="Helical" evidence="2">
    <location>
        <begin position="99"/>
        <end position="117"/>
    </location>
</feature>
<evidence type="ECO:0000256" key="3">
    <source>
        <dbReference type="SAM" id="SignalP"/>
    </source>
</evidence>
<accession>A0A7T3V4L1</accession>
<dbReference type="KEGG" id="tper:IWA51_06505"/>
<keyword evidence="2" id="KW-1133">Transmembrane helix</keyword>
<dbReference type="EMBL" id="CP064936">
    <property type="protein sequence ID" value="QPZ99934.1"/>
    <property type="molecule type" value="Genomic_DNA"/>
</dbReference>
<feature type="chain" id="PRO_5032712834" evidence="3">
    <location>
        <begin position="23"/>
        <end position="174"/>
    </location>
</feature>
<evidence type="ECO:0000313" key="5">
    <source>
        <dbReference type="Proteomes" id="UP000595224"/>
    </source>
</evidence>
<dbReference type="RefSeq" id="WP_198441837.1">
    <property type="nucleotide sequence ID" value="NZ_CBCSHE010000003.1"/>
</dbReference>
<keyword evidence="2" id="KW-0812">Transmembrane</keyword>
<gene>
    <name evidence="4" type="ORF">IWA51_06505</name>
</gene>
<keyword evidence="2" id="KW-0472">Membrane</keyword>
<feature type="transmembrane region" description="Helical" evidence="2">
    <location>
        <begin position="51"/>
        <end position="73"/>
    </location>
</feature>
<keyword evidence="3" id="KW-0732">Signal</keyword>
<keyword evidence="5" id="KW-1185">Reference proteome</keyword>
<evidence type="ECO:0000313" key="4">
    <source>
        <dbReference type="EMBL" id="QPZ99934.1"/>
    </source>
</evidence>
<dbReference type="Proteomes" id="UP000595224">
    <property type="component" value="Chromosome"/>
</dbReference>
<reference evidence="4 5" key="1">
    <citation type="submission" date="2020-11" db="EMBL/GenBank/DDBJ databases">
        <title>Treponema Peruensis nv. sp., first commensal Treponema isolated from human feces.</title>
        <authorList>
            <person name="Belkhou C."/>
            <person name="Raes J."/>
        </authorList>
    </citation>
    <scope>NUCLEOTIDE SEQUENCE [LARGE SCALE GENOMIC DNA]</scope>
    <source>
        <strain evidence="4 5">RCC2812</strain>
    </source>
</reference>
<sequence length="174" mass="18959">MIKRTAVIVAAILLLINVPVFPDSASSTEPVPYDKNEFPQWSKDLRRAEIVSFGSLPFVTIGVTMGYGSYLYFTGSTSSFPNPLDKSGNSFSSEEQLKIFGMSLGISCVIGIVDFIINRIININNSRRNAELNGSSITVTPVYPVLEQPVDPPPLELPPPDEPPQPQDSGELSE</sequence>
<evidence type="ECO:0000256" key="1">
    <source>
        <dbReference type="SAM" id="MobiDB-lite"/>
    </source>
</evidence>
<name>A0A7T3V4L1_9SPIR</name>
<protein>
    <submittedName>
        <fullName evidence="4">Uncharacterized protein</fullName>
    </submittedName>
</protein>
<feature type="signal peptide" evidence="3">
    <location>
        <begin position="1"/>
        <end position="22"/>
    </location>
</feature>
<evidence type="ECO:0000256" key="2">
    <source>
        <dbReference type="SAM" id="Phobius"/>
    </source>
</evidence>
<dbReference type="AlphaFoldDB" id="A0A7T3V4L1"/>
<organism evidence="4 5">
    <name type="scientific">Treponema peruense</name>
    <dbReference type="NCBI Taxonomy" id="2787628"/>
    <lineage>
        <taxon>Bacteria</taxon>
        <taxon>Pseudomonadati</taxon>
        <taxon>Spirochaetota</taxon>
        <taxon>Spirochaetia</taxon>
        <taxon>Spirochaetales</taxon>
        <taxon>Treponemataceae</taxon>
        <taxon>Treponema</taxon>
    </lineage>
</organism>
<feature type="region of interest" description="Disordered" evidence="1">
    <location>
        <begin position="145"/>
        <end position="174"/>
    </location>
</feature>
<proteinExistence type="predicted"/>